<dbReference type="GO" id="GO:0033856">
    <property type="term" value="F:pyridoxine 5'-phosphate synthase activity"/>
    <property type="evidence" value="ECO:0007669"/>
    <property type="project" value="InterPro"/>
</dbReference>
<sequence>VHPRDDMRHINPEDVKILKELTKESKVEFNIEGNPFSKQKGKYPGFLQLIKSYQPDQCTLVPDASSQLTSDHGWDLLGDNSRLTSLIKTIKTYGSRVSLFMDPSEEGISKAKEVGADRIELYTGPYAEAVKHQKDIKDLIKQYSKADKHAHNLGLGVNAGHDLNLSNLSIFLSECNIDEVSIGHALVTDSLRFGMEDTVKKYLHLCN</sequence>
<dbReference type="PANTHER" id="PTHR30456:SF0">
    <property type="entry name" value="PYRIDOXINE 5'-PHOSPHATE SYNTHASE"/>
    <property type="match status" value="1"/>
</dbReference>
<dbReference type="NCBIfam" id="TIGR00559">
    <property type="entry name" value="pdxJ"/>
    <property type="match status" value="1"/>
</dbReference>
<dbReference type="GO" id="GO:0008615">
    <property type="term" value="P:pyridoxine biosynthetic process"/>
    <property type="evidence" value="ECO:0007669"/>
    <property type="project" value="UniProtKB-KW"/>
</dbReference>
<keyword evidence="2" id="KW-0808">Transferase</keyword>
<dbReference type="InterPro" id="IPR004569">
    <property type="entry name" value="PyrdxlP_synth_PdxJ"/>
</dbReference>
<dbReference type="SUPFAM" id="SSF63892">
    <property type="entry name" value="Pyridoxine 5'-phosphate synthase"/>
    <property type="match status" value="1"/>
</dbReference>
<dbReference type="Pfam" id="PF03740">
    <property type="entry name" value="PdxJ"/>
    <property type="match status" value="1"/>
</dbReference>
<evidence type="ECO:0000313" key="4">
    <source>
        <dbReference type="EMBL" id="SVA06272.1"/>
    </source>
</evidence>
<feature type="non-terminal residue" evidence="4">
    <location>
        <position position="1"/>
    </location>
</feature>
<evidence type="ECO:0008006" key="5">
    <source>
        <dbReference type="Google" id="ProtNLM"/>
    </source>
</evidence>
<name>A0A381SQJ1_9ZZZZ</name>
<dbReference type="HAMAP" id="MF_00279">
    <property type="entry name" value="PdxJ"/>
    <property type="match status" value="1"/>
</dbReference>
<accession>A0A381SQJ1</accession>
<evidence type="ECO:0000256" key="1">
    <source>
        <dbReference type="ARBA" id="ARBA00022490"/>
    </source>
</evidence>
<dbReference type="GO" id="GO:0005829">
    <property type="term" value="C:cytosol"/>
    <property type="evidence" value="ECO:0007669"/>
    <property type="project" value="TreeGrafter"/>
</dbReference>
<dbReference type="NCBIfam" id="NF003626">
    <property type="entry name" value="PRK05265.1-4"/>
    <property type="match status" value="1"/>
</dbReference>
<gene>
    <name evidence="4" type="ORF">METZ01_LOCUS59126</name>
</gene>
<dbReference type="InterPro" id="IPR013785">
    <property type="entry name" value="Aldolase_TIM"/>
</dbReference>
<dbReference type="EMBL" id="UINC01003432">
    <property type="protein sequence ID" value="SVA06272.1"/>
    <property type="molecule type" value="Genomic_DNA"/>
</dbReference>
<evidence type="ECO:0000256" key="3">
    <source>
        <dbReference type="ARBA" id="ARBA00023096"/>
    </source>
</evidence>
<reference evidence="4" key="1">
    <citation type="submission" date="2018-05" db="EMBL/GenBank/DDBJ databases">
        <authorList>
            <person name="Lanie J.A."/>
            <person name="Ng W.-L."/>
            <person name="Kazmierczak K.M."/>
            <person name="Andrzejewski T.M."/>
            <person name="Davidsen T.M."/>
            <person name="Wayne K.J."/>
            <person name="Tettelin H."/>
            <person name="Glass J.I."/>
            <person name="Rusch D."/>
            <person name="Podicherti R."/>
            <person name="Tsui H.-C.T."/>
            <person name="Winkler M.E."/>
        </authorList>
    </citation>
    <scope>NUCLEOTIDE SEQUENCE</scope>
</reference>
<dbReference type="PANTHER" id="PTHR30456">
    <property type="entry name" value="PYRIDOXINE 5'-PHOSPHATE SYNTHASE"/>
    <property type="match status" value="1"/>
</dbReference>
<evidence type="ECO:0000256" key="2">
    <source>
        <dbReference type="ARBA" id="ARBA00022679"/>
    </source>
</evidence>
<dbReference type="Gene3D" id="3.20.20.70">
    <property type="entry name" value="Aldolase class I"/>
    <property type="match status" value="1"/>
</dbReference>
<protein>
    <recommendedName>
        <fullName evidence="5">Pyridoxine 5'-phosphate synthase</fullName>
    </recommendedName>
</protein>
<keyword evidence="3" id="KW-0664">Pyridoxine biosynthesis</keyword>
<keyword evidence="1" id="KW-0963">Cytoplasm</keyword>
<dbReference type="InterPro" id="IPR036130">
    <property type="entry name" value="Pyridoxine-5'_phos_synth"/>
</dbReference>
<dbReference type="AlphaFoldDB" id="A0A381SQJ1"/>
<proteinExistence type="inferred from homology"/>
<organism evidence="4">
    <name type="scientific">marine metagenome</name>
    <dbReference type="NCBI Taxonomy" id="408172"/>
    <lineage>
        <taxon>unclassified sequences</taxon>
        <taxon>metagenomes</taxon>
        <taxon>ecological metagenomes</taxon>
    </lineage>
</organism>